<feature type="domain" description="Bacteriophage tail tape measure N-terminal" evidence="2">
    <location>
        <begin position="296"/>
        <end position="359"/>
    </location>
</feature>
<sequence>MTEQTSRLAIILDSTGAEKNADSLASALNKITAEGEKAEFATDNLSAATKDLNSHLKVGPKHAIENAKSTRSQREEIEKLLDKLDPTSKAFDELDKAMERLKKANLSGVLGAEEFSHYSSIIDQTRNRLQSAQDELTGYTQAQREAAKAAQDSAAQQAQQERILTQLQARLDPVTHALQALDEQQRQIFEYTYSGALSIQQYDAYSAKIAEARRELNGEAQAEREAVKAQEEQRASLQRLVGQLDPFSAALDKIKKQRAELSAAKDAGLLTPEYHAELSNKLDLTEKGLNQVSNEMRYGAISAGQYKNAMRLLPAQLNDIAVGLAGGMPLFTIFMQQGSQIADSFGGWGNLFEIIKQQLLGAGDAADESSDSLSDNANSLSENAENAKKLTGFLNPMAIGIGALVAVVGTLTYAWYKGSQEQQEFNKSLVLTGNIAGVTTGQLADMAKSVADNTGNTTAAAAQALNRVVSGGKIATGSMQTVTEAVVAMNDATDESIDSMVADFEKIAQNPVAAIGELNDKYHFLTLATYNQIKALQDEGNQQEAARLATETYAATMKQRADQIQGNLGSLEQAWKWLGDAAKGAWDAMLDIGREKSIEQKIAEAQDELGRAQKSLSDLSAGQSKYAGPYGAWKSSDLSMLQKGVDAAKARLASLQSEKMAQDTINGIYNAGNERQQEGIKAQAYINTLTEQTLTNAQKRTREQDKLTKALEKTRAAGTSISAEEEARLRANINEKYKDPKLPKTPKGKAYTEDAATRLLDQINQQTAAMQYQLDASDKLSSATQARVKFEQQIAELKSKTQLTADQKSILSRADEILQAYKQQEALQNSVKTLDDYRKMQEQVKTKDERTNDLLKTRLELLEKAKATGQLKPGEYEKTRADIYQNTDMQLPSTVRNVVGNLAPTGGRLSGTFEGMQGQINEYDQAQQELQRWLAAQEEAYAKAGEITAEGEARMTSIRQRAADANQVIEAQKNTIISAATQSLFDSTADIMRTGFGEQSAIYKVAFAASKAFAIADSMVKIQQAIASGAVSEPYPANIIAMASIAAQTASIVSNIQAVSGVGFASGGYTGPGSKYQPAGIVHKGEYVFDQASTNRIGVSQLEALRNGQPLDATLGRSGFGTGVQNVSSSQKTIVHAPIVQNNNLQGITPEQLSTTLNQNNGLMSKQLSKQIKSEMASEVISPKGEFGKALKSRYVRGYKE</sequence>
<proteinExistence type="predicted"/>
<protein>
    <submittedName>
        <fullName evidence="3">Putative phage tail protein</fullName>
    </submittedName>
</protein>
<dbReference type="Pfam" id="PF06791">
    <property type="entry name" value="TMP_2"/>
    <property type="match status" value="2"/>
</dbReference>
<evidence type="ECO:0000259" key="2">
    <source>
        <dbReference type="Pfam" id="PF06791"/>
    </source>
</evidence>
<organism evidence="3 4">
    <name type="scientific">Klebsiella pneumoniae</name>
    <dbReference type="NCBI Taxonomy" id="573"/>
    <lineage>
        <taxon>Bacteria</taxon>
        <taxon>Pseudomonadati</taxon>
        <taxon>Pseudomonadota</taxon>
        <taxon>Gammaproteobacteria</taxon>
        <taxon>Enterobacterales</taxon>
        <taxon>Enterobacteriaceae</taxon>
        <taxon>Klebsiella/Raoultella group</taxon>
        <taxon>Klebsiella</taxon>
        <taxon>Klebsiella pneumoniae complex</taxon>
    </lineage>
</organism>
<feature type="domain" description="Bacteriophage tail tape measure N-terminal" evidence="2">
    <location>
        <begin position="388"/>
        <end position="534"/>
    </location>
</feature>
<dbReference type="EMBL" id="UASO01000001">
    <property type="protein sequence ID" value="SPX50613.1"/>
    <property type="molecule type" value="Genomic_DNA"/>
</dbReference>
<gene>
    <name evidence="3" type="ORF">NCTC9645_00112</name>
</gene>
<feature type="coiled-coil region" evidence="1">
    <location>
        <begin position="202"/>
        <end position="240"/>
    </location>
</feature>
<evidence type="ECO:0000313" key="3">
    <source>
        <dbReference type="EMBL" id="SPX50613.1"/>
    </source>
</evidence>
<evidence type="ECO:0000313" key="4">
    <source>
        <dbReference type="Proteomes" id="UP000250675"/>
    </source>
</evidence>
<feature type="coiled-coil region" evidence="1">
    <location>
        <begin position="554"/>
        <end position="658"/>
    </location>
</feature>
<dbReference type="Pfam" id="PF24622">
    <property type="entry name" value="TMP_4"/>
    <property type="match status" value="1"/>
</dbReference>
<evidence type="ECO:0000256" key="1">
    <source>
        <dbReference type="SAM" id="Coils"/>
    </source>
</evidence>
<accession>A0A2X1Q508</accession>
<dbReference type="AlphaFoldDB" id="A0A2X1Q508"/>
<name>A0A2X1Q508_KLEPN</name>
<dbReference type="Proteomes" id="UP000250675">
    <property type="component" value="Unassembled WGS sequence"/>
</dbReference>
<keyword evidence="1" id="KW-0175">Coiled coil</keyword>
<feature type="coiled-coil region" evidence="1">
    <location>
        <begin position="916"/>
        <end position="943"/>
    </location>
</feature>
<dbReference type="InterPro" id="IPR009628">
    <property type="entry name" value="Phage_tape_measure_N"/>
</dbReference>
<reference evidence="3 4" key="1">
    <citation type="submission" date="2018-06" db="EMBL/GenBank/DDBJ databases">
        <authorList>
            <consortium name="Pathogen Informatics"/>
            <person name="Doyle S."/>
        </authorList>
    </citation>
    <scope>NUCLEOTIDE SEQUENCE [LARGE SCALE GENOMIC DNA]</scope>
    <source>
        <strain evidence="3 4">NCTC9645</strain>
    </source>
</reference>